<gene>
    <name evidence="1" type="ORF">PHMEG_00032023</name>
</gene>
<proteinExistence type="predicted"/>
<name>A0A225UX86_9STRA</name>
<evidence type="ECO:0000313" key="1">
    <source>
        <dbReference type="EMBL" id="OWY97438.1"/>
    </source>
</evidence>
<organism evidence="1 2">
    <name type="scientific">Phytophthora megakarya</name>
    <dbReference type="NCBI Taxonomy" id="4795"/>
    <lineage>
        <taxon>Eukaryota</taxon>
        <taxon>Sar</taxon>
        <taxon>Stramenopiles</taxon>
        <taxon>Oomycota</taxon>
        <taxon>Peronosporomycetes</taxon>
        <taxon>Peronosporales</taxon>
        <taxon>Peronosporaceae</taxon>
        <taxon>Phytophthora</taxon>
    </lineage>
</organism>
<dbReference type="AlphaFoldDB" id="A0A225UX86"/>
<sequence length="175" mass="19530">MYGHLEAVPAQTSIVDVLNVWMDESVLAAIKQIVNSNLEQSAFVSTEEIRAFIEAGLWLGFYSTVSITTSLCLGSHVASRGESNVDIVKILQRSLCSATTESQIRLPGIVHALDRGYQSEAVHQQIHSVDGKIVGIHKRTCRFPFAYGKRARPYQRDRSKRRVISILGRNEATWC</sequence>
<comment type="caution">
    <text evidence="1">The sequence shown here is derived from an EMBL/GenBank/DDBJ whole genome shotgun (WGS) entry which is preliminary data.</text>
</comment>
<dbReference type="Proteomes" id="UP000198211">
    <property type="component" value="Unassembled WGS sequence"/>
</dbReference>
<reference evidence="2" key="1">
    <citation type="submission" date="2017-03" db="EMBL/GenBank/DDBJ databases">
        <title>Phytopthora megakarya and P. palmivora, two closely related causual agents of cacao black pod achieved similar genome size and gene model numbers by different mechanisms.</title>
        <authorList>
            <person name="Ali S."/>
            <person name="Shao J."/>
            <person name="Larry D.J."/>
            <person name="Kronmiller B."/>
            <person name="Shen D."/>
            <person name="Strem M.D."/>
            <person name="Melnick R.L."/>
            <person name="Guiltinan M.J."/>
            <person name="Tyler B.M."/>
            <person name="Meinhardt L.W."/>
            <person name="Bailey B.A."/>
        </authorList>
    </citation>
    <scope>NUCLEOTIDE SEQUENCE [LARGE SCALE GENOMIC DNA]</scope>
    <source>
        <strain evidence="2">zdho120</strain>
    </source>
</reference>
<evidence type="ECO:0000313" key="2">
    <source>
        <dbReference type="Proteomes" id="UP000198211"/>
    </source>
</evidence>
<keyword evidence="2" id="KW-1185">Reference proteome</keyword>
<protein>
    <recommendedName>
        <fullName evidence="3">Transposase</fullName>
    </recommendedName>
</protein>
<evidence type="ECO:0008006" key="3">
    <source>
        <dbReference type="Google" id="ProtNLM"/>
    </source>
</evidence>
<dbReference type="OrthoDB" id="129165at2759"/>
<accession>A0A225UX86</accession>
<dbReference type="EMBL" id="NBNE01010451">
    <property type="protein sequence ID" value="OWY97438.1"/>
    <property type="molecule type" value="Genomic_DNA"/>
</dbReference>